<dbReference type="RefSeq" id="WP_150064630.1">
    <property type="nucleotide sequence ID" value="NZ_JBEPDJ010000001.1"/>
</dbReference>
<dbReference type="GO" id="GO:0008270">
    <property type="term" value="F:zinc ion binding"/>
    <property type="evidence" value="ECO:0007669"/>
    <property type="project" value="UniProtKB-KW"/>
</dbReference>
<feature type="zinc finger region" description="dksA C4-type" evidence="4">
    <location>
        <begin position="94"/>
        <end position="118"/>
    </location>
</feature>
<dbReference type="EMBL" id="VWPH01000001">
    <property type="protein sequence ID" value="KAA5838124.1"/>
    <property type="molecule type" value="Genomic_DNA"/>
</dbReference>
<evidence type="ECO:0000256" key="2">
    <source>
        <dbReference type="ARBA" id="ARBA00022771"/>
    </source>
</evidence>
<dbReference type="InterPro" id="IPR000962">
    <property type="entry name" value="Znf_DskA_TraR"/>
</dbReference>
<evidence type="ECO:0000256" key="5">
    <source>
        <dbReference type="SAM" id="Coils"/>
    </source>
</evidence>
<feature type="coiled-coil region" evidence="5">
    <location>
        <begin position="62"/>
        <end position="89"/>
    </location>
</feature>
<dbReference type="Gene3D" id="1.20.120.910">
    <property type="entry name" value="DksA, coiled-coil domain"/>
    <property type="match status" value="1"/>
</dbReference>
<feature type="domain" description="Zinc finger DksA/TraR C4-type" evidence="6">
    <location>
        <begin position="89"/>
        <end position="120"/>
    </location>
</feature>
<keyword evidence="1" id="KW-0479">Metal-binding</keyword>
<accession>A0A5M7CEM2</accession>
<evidence type="ECO:0000313" key="8">
    <source>
        <dbReference type="Proteomes" id="UP000323946"/>
    </source>
</evidence>
<dbReference type="PANTHER" id="PTHR33823:SF4">
    <property type="entry name" value="GENERAL STRESS PROTEIN 16O"/>
    <property type="match status" value="1"/>
</dbReference>
<keyword evidence="3" id="KW-0862">Zinc</keyword>
<name>A0A5M7CEM2_SACHI</name>
<evidence type="ECO:0000313" key="7">
    <source>
        <dbReference type="EMBL" id="KAA5838124.1"/>
    </source>
</evidence>
<evidence type="ECO:0000256" key="4">
    <source>
        <dbReference type="PROSITE-ProRule" id="PRU00510"/>
    </source>
</evidence>
<dbReference type="OrthoDB" id="1121111at2"/>
<sequence length="123" mass="13662">MRESSARRDVSRAQKLLARERASALARIESLQRHLAAIGDVSTWTGTDDEHDPEGATLAYERAQVQGLLADARRELDELDRAVSRWEKGTYGVCARCGKDIAWQRLEALPAATTCIRCASARH</sequence>
<comment type="caution">
    <text evidence="7">The sequence shown here is derived from an EMBL/GenBank/DDBJ whole genome shotgun (WGS) entry which is preliminary data.</text>
</comment>
<dbReference type="PANTHER" id="PTHR33823">
    <property type="entry name" value="RNA POLYMERASE-BINDING TRANSCRIPTION FACTOR DKSA-RELATED"/>
    <property type="match status" value="1"/>
</dbReference>
<proteinExistence type="predicted"/>
<evidence type="ECO:0000259" key="6">
    <source>
        <dbReference type="Pfam" id="PF01258"/>
    </source>
</evidence>
<gene>
    <name evidence="7" type="ORF">F1721_01325</name>
</gene>
<dbReference type="SUPFAM" id="SSF57716">
    <property type="entry name" value="Glucocorticoid receptor-like (DNA-binding domain)"/>
    <property type="match status" value="1"/>
</dbReference>
<dbReference type="AlphaFoldDB" id="A0A5M7CEM2"/>
<keyword evidence="8" id="KW-1185">Reference proteome</keyword>
<keyword evidence="2" id="KW-0863">Zinc-finger</keyword>
<organism evidence="7 8">
    <name type="scientific">Saccharopolyspora hirsuta</name>
    <dbReference type="NCBI Taxonomy" id="1837"/>
    <lineage>
        <taxon>Bacteria</taxon>
        <taxon>Bacillati</taxon>
        <taxon>Actinomycetota</taxon>
        <taxon>Actinomycetes</taxon>
        <taxon>Pseudonocardiales</taxon>
        <taxon>Pseudonocardiaceae</taxon>
        <taxon>Saccharopolyspora</taxon>
    </lineage>
</organism>
<protein>
    <submittedName>
        <fullName evidence="7">Dksa/trar family transcriptional regulator</fullName>
    </submittedName>
</protein>
<reference evidence="7 8" key="1">
    <citation type="submission" date="2019-09" db="EMBL/GenBank/DDBJ databases">
        <title>Draft genome sequence of the thermophilic Saccharopolyspora hirsuta VKM Ac-666T.</title>
        <authorList>
            <person name="Lobastova T.G."/>
            <person name="Fokina V."/>
            <person name="Bragin E.Y."/>
            <person name="Shtratnikova V.Y."/>
            <person name="Starodumova I.P."/>
            <person name="Tarlachkov S.V."/>
            <person name="Donova M.V."/>
        </authorList>
    </citation>
    <scope>NUCLEOTIDE SEQUENCE [LARGE SCALE GENOMIC DNA]</scope>
    <source>
        <strain evidence="7 8">VKM Ac-666</strain>
    </source>
</reference>
<dbReference type="SMR" id="A0A5M7CEM2"/>
<dbReference type="PROSITE" id="PS51128">
    <property type="entry name" value="ZF_DKSA_2"/>
    <property type="match status" value="1"/>
</dbReference>
<keyword evidence="5" id="KW-0175">Coiled coil</keyword>
<evidence type="ECO:0000256" key="1">
    <source>
        <dbReference type="ARBA" id="ARBA00022723"/>
    </source>
</evidence>
<dbReference type="Pfam" id="PF01258">
    <property type="entry name" value="zf-dskA_traR"/>
    <property type="match status" value="1"/>
</dbReference>
<dbReference type="Proteomes" id="UP000323946">
    <property type="component" value="Unassembled WGS sequence"/>
</dbReference>
<evidence type="ECO:0000256" key="3">
    <source>
        <dbReference type="ARBA" id="ARBA00022833"/>
    </source>
</evidence>